<dbReference type="InterPro" id="IPR036855">
    <property type="entry name" value="Znf_CCCH_sf"/>
</dbReference>
<evidence type="ECO:0000256" key="4">
    <source>
        <dbReference type="ARBA" id="ARBA00023125"/>
    </source>
</evidence>
<dbReference type="SMART" id="SM00356">
    <property type="entry name" value="ZnF_C3H1"/>
    <property type="match status" value="2"/>
</dbReference>
<reference evidence="8" key="1">
    <citation type="submission" date="2020-02" db="EMBL/GenBank/DDBJ databases">
        <authorList>
            <person name="Scholz U."/>
            <person name="Mascher M."/>
            <person name="Fiebig A."/>
        </authorList>
    </citation>
    <scope>NUCLEOTIDE SEQUENCE</scope>
</reference>
<accession>A0A7I8LG31</accession>
<proteinExistence type="predicted"/>
<evidence type="ECO:0000313" key="8">
    <source>
        <dbReference type="EMBL" id="CAA7408981.1"/>
    </source>
</evidence>
<evidence type="ECO:0000256" key="5">
    <source>
        <dbReference type="PROSITE-ProRule" id="PRU00723"/>
    </source>
</evidence>
<dbReference type="PANTHER" id="PTHR14493:SF90">
    <property type="entry name" value="ZINC FINGER CCCH DOMAIN-CONTAINING PROTEIN 2"/>
    <property type="match status" value="1"/>
</dbReference>
<dbReference type="OrthoDB" id="410307at2759"/>
<organism evidence="8 9">
    <name type="scientific">Spirodela intermedia</name>
    <name type="common">Intermediate duckweed</name>
    <dbReference type="NCBI Taxonomy" id="51605"/>
    <lineage>
        <taxon>Eukaryota</taxon>
        <taxon>Viridiplantae</taxon>
        <taxon>Streptophyta</taxon>
        <taxon>Embryophyta</taxon>
        <taxon>Tracheophyta</taxon>
        <taxon>Spermatophyta</taxon>
        <taxon>Magnoliopsida</taxon>
        <taxon>Liliopsida</taxon>
        <taxon>Araceae</taxon>
        <taxon>Lemnoideae</taxon>
        <taxon>Spirodela</taxon>
    </lineage>
</organism>
<dbReference type="Proteomes" id="UP000663760">
    <property type="component" value="Chromosome 15"/>
</dbReference>
<evidence type="ECO:0000256" key="2">
    <source>
        <dbReference type="ARBA" id="ARBA00022771"/>
    </source>
</evidence>
<evidence type="ECO:0000259" key="7">
    <source>
        <dbReference type="PROSITE" id="PS50103"/>
    </source>
</evidence>
<keyword evidence="2 5" id="KW-0863">Zinc-finger</keyword>
<dbReference type="GO" id="GO:0008270">
    <property type="term" value="F:zinc ion binding"/>
    <property type="evidence" value="ECO:0007669"/>
    <property type="project" value="UniProtKB-KW"/>
</dbReference>
<feature type="region of interest" description="Disordered" evidence="6">
    <location>
        <begin position="1"/>
        <end position="40"/>
    </location>
</feature>
<dbReference type="AlphaFoldDB" id="A0A7I8LG31"/>
<dbReference type="PROSITE" id="PS50103">
    <property type="entry name" value="ZF_C3H1"/>
    <property type="match status" value="1"/>
</dbReference>
<dbReference type="SUPFAM" id="SSF90229">
    <property type="entry name" value="CCCH zinc finger"/>
    <property type="match status" value="1"/>
</dbReference>
<dbReference type="Pfam" id="PF25512">
    <property type="entry name" value="zf-CCCH_AtC3H23"/>
    <property type="match status" value="1"/>
</dbReference>
<feature type="zinc finger region" description="C3H1-type" evidence="5">
    <location>
        <begin position="88"/>
        <end position="116"/>
    </location>
</feature>
<dbReference type="InterPro" id="IPR057444">
    <property type="entry name" value="Znf-CCCH_AtC3H23-like"/>
</dbReference>
<dbReference type="GO" id="GO:0003677">
    <property type="term" value="F:DNA binding"/>
    <property type="evidence" value="ECO:0007669"/>
    <property type="project" value="UniProtKB-KW"/>
</dbReference>
<dbReference type="PANTHER" id="PTHR14493">
    <property type="entry name" value="UNKEMPT FAMILY MEMBER"/>
    <property type="match status" value="1"/>
</dbReference>
<dbReference type="Gene3D" id="3.30.1370.210">
    <property type="match status" value="1"/>
</dbReference>
<sequence>MSPSPSSPSSPSGGDQATAAEEDVAAAGGGCEHAQDSPSGGDGCACDEFRMYAFKVRACTRGRGHDWTSCPFAHAGEKARRRDPRLFRYSGSACQEYRREGSCPRGDACGFAHGVFECWLHPDRYRTMPCRDGRACCRKVCFFAHSPRELRVPREVGAAAPSSSSCSSSSAAVVALVAPGGGEDGRCNQVTFRGVAGGGTVWPDLGWVEELVM</sequence>
<dbReference type="InterPro" id="IPR045234">
    <property type="entry name" value="Unkempt-like"/>
</dbReference>
<keyword evidence="9" id="KW-1185">Reference proteome</keyword>
<feature type="domain" description="C3H1-type" evidence="7">
    <location>
        <begin position="88"/>
        <end position="116"/>
    </location>
</feature>
<protein>
    <recommendedName>
        <fullName evidence="7">C3H1-type domain-containing protein</fullName>
    </recommendedName>
</protein>
<evidence type="ECO:0000256" key="6">
    <source>
        <dbReference type="SAM" id="MobiDB-lite"/>
    </source>
</evidence>
<evidence type="ECO:0000256" key="3">
    <source>
        <dbReference type="ARBA" id="ARBA00022833"/>
    </source>
</evidence>
<keyword evidence="4" id="KW-0238">DNA-binding</keyword>
<dbReference type="InterPro" id="IPR000571">
    <property type="entry name" value="Znf_CCCH"/>
</dbReference>
<evidence type="ECO:0000313" key="9">
    <source>
        <dbReference type="Proteomes" id="UP000663760"/>
    </source>
</evidence>
<evidence type="ECO:0000256" key="1">
    <source>
        <dbReference type="ARBA" id="ARBA00022723"/>
    </source>
</evidence>
<keyword evidence="3 5" id="KW-0862">Zinc</keyword>
<dbReference type="EMBL" id="LR746278">
    <property type="protein sequence ID" value="CAA7408981.1"/>
    <property type="molecule type" value="Genomic_DNA"/>
</dbReference>
<dbReference type="Pfam" id="PF00642">
    <property type="entry name" value="zf-CCCH"/>
    <property type="match status" value="1"/>
</dbReference>
<keyword evidence="1 5" id="KW-0479">Metal-binding</keyword>
<name>A0A7I8LG31_SPIIN</name>
<gene>
    <name evidence="8" type="ORF">SI8410_15019659</name>
</gene>